<evidence type="ECO:0000313" key="2">
    <source>
        <dbReference type="Proteomes" id="UP000061546"/>
    </source>
</evidence>
<reference evidence="1 2" key="1">
    <citation type="submission" date="2015-08" db="EMBL/GenBank/DDBJ databases">
        <title>Genomic sequence of Lactobacillus heilongjiangensis DSM 28069, isolated from Chinese traditional pickle.</title>
        <authorList>
            <person name="Jiang X."/>
            <person name="Zheng B."/>
            <person name="Cheng H."/>
        </authorList>
    </citation>
    <scope>NUCLEOTIDE SEQUENCE [LARGE SCALE GENOMIC DNA]</scope>
    <source>
        <strain evidence="1 2">DSM 28069</strain>
    </source>
</reference>
<sequence>MQTLEYNFPKGTYTFTTMSRSIYRITISDSKVVLNRTRDNLRGRELRKDSEDIEVLNDFKIEVGKPAILTLQPLNPAATFTTRITTPVVKISQEL</sequence>
<proteinExistence type="predicted"/>
<dbReference type="AlphaFoldDB" id="A0A0K2LB20"/>
<dbReference type="STRING" id="1074467.JP39_03450"/>
<dbReference type="OrthoDB" id="2306699at2"/>
<keyword evidence="2" id="KW-1185">Reference proteome</keyword>
<name>A0A0K2LB20_9LACO</name>
<evidence type="ECO:0000313" key="1">
    <source>
        <dbReference type="EMBL" id="ALB28491.1"/>
    </source>
</evidence>
<gene>
    <name evidence="1" type="ORF">JP39_03450</name>
</gene>
<dbReference type="RefSeq" id="WP_041499291.1">
    <property type="nucleotide sequence ID" value="NZ_BJDV01000008.1"/>
</dbReference>
<dbReference type="KEGG" id="lhi:JP39_03450"/>
<protein>
    <submittedName>
        <fullName evidence="1">Uncharacterized protein</fullName>
    </submittedName>
</protein>
<accession>A0A0K2LB20</accession>
<dbReference type="Proteomes" id="UP000061546">
    <property type="component" value="Chromosome"/>
</dbReference>
<organism evidence="1 2">
    <name type="scientific">Companilactobacillus heilongjiangensis</name>
    <dbReference type="NCBI Taxonomy" id="1074467"/>
    <lineage>
        <taxon>Bacteria</taxon>
        <taxon>Bacillati</taxon>
        <taxon>Bacillota</taxon>
        <taxon>Bacilli</taxon>
        <taxon>Lactobacillales</taxon>
        <taxon>Lactobacillaceae</taxon>
        <taxon>Companilactobacillus</taxon>
    </lineage>
</organism>
<dbReference type="EMBL" id="CP012559">
    <property type="protein sequence ID" value="ALB28491.1"/>
    <property type="molecule type" value="Genomic_DNA"/>
</dbReference>